<comment type="caution">
    <text evidence="1">The sequence shown here is derived from an EMBL/GenBank/DDBJ whole genome shotgun (WGS) entry which is preliminary data.</text>
</comment>
<dbReference type="AlphaFoldDB" id="A0A252A236"/>
<name>A0A252A236_9PROT</name>
<proteinExistence type="predicted"/>
<accession>A0A252A236</accession>
<dbReference type="Proteomes" id="UP000194565">
    <property type="component" value="Unassembled WGS sequence"/>
</dbReference>
<dbReference type="EMBL" id="JOMM01000059">
    <property type="protein sequence ID" value="OUI81854.1"/>
    <property type="molecule type" value="Genomic_DNA"/>
</dbReference>
<organism evidence="1 2">
    <name type="scientific">Acetobacter tropicalis</name>
    <dbReference type="NCBI Taxonomy" id="104102"/>
    <lineage>
        <taxon>Bacteria</taxon>
        <taxon>Pseudomonadati</taxon>
        <taxon>Pseudomonadota</taxon>
        <taxon>Alphaproteobacteria</taxon>
        <taxon>Acetobacterales</taxon>
        <taxon>Acetobacteraceae</taxon>
        <taxon>Acetobacter</taxon>
    </lineage>
</organism>
<reference evidence="1 2" key="1">
    <citation type="submission" date="2014-06" db="EMBL/GenBank/DDBJ databases">
        <authorList>
            <person name="Ju J."/>
            <person name="Zhang J."/>
        </authorList>
    </citation>
    <scope>NUCLEOTIDE SEQUENCE [LARGE SCALE GENOMIC DNA]</scope>
    <source>
        <strain evidence="1">DmW_042</strain>
    </source>
</reference>
<evidence type="ECO:0000313" key="1">
    <source>
        <dbReference type="EMBL" id="OUI81854.1"/>
    </source>
</evidence>
<evidence type="ECO:0000313" key="2">
    <source>
        <dbReference type="Proteomes" id="UP000194565"/>
    </source>
</evidence>
<sequence>MMIKRFFSIIVFRKYKKLTLKNREITQNAGRDTILKENGAKDCSQYLSTRGRNVAKETKTEAHASLRKYVRNTLIAHIILSYLHRYDAKSLPRFVILVSI</sequence>
<protein>
    <submittedName>
        <fullName evidence="1">Uncharacterized protein</fullName>
    </submittedName>
</protein>
<gene>
    <name evidence="1" type="ORF">HC62_16195</name>
</gene>